<name>A0AAJ0FUX6_9HYPO</name>
<organism evidence="2 3">
    <name type="scientific">Conoideocrella luteorostrata</name>
    <dbReference type="NCBI Taxonomy" id="1105319"/>
    <lineage>
        <taxon>Eukaryota</taxon>
        <taxon>Fungi</taxon>
        <taxon>Dikarya</taxon>
        <taxon>Ascomycota</taxon>
        <taxon>Pezizomycotina</taxon>
        <taxon>Sordariomycetes</taxon>
        <taxon>Hypocreomycetidae</taxon>
        <taxon>Hypocreales</taxon>
        <taxon>Clavicipitaceae</taxon>
        <taxon>Conoideocrella</taxon>
    </lineage>
</organism>
<sequence length="102" mass="11559">MWFPFSNNRLPGWVVMRLGIKKEQGTERSETDQRLALFERSPDAKGKDESELYFDYATMAENTNGQACKCRREKSQPENHLGSYKGINQAGAKQKGSVDIGE</sequence>
<protein>
    <submittedName>
        <fullName evidence="2">Uncharacterized protein</fullName>
    </submittedName>
</protein>
<dbReference type="AlphaFoldDB" id="A0AAJ0FUX6"/>
<proteinExistence type="predicted"/>
<dbReference type="Proteomes" id="UP001251528">
    <property type="component" value="Unassembled WGS sequence"/>
</dbReference>
<comment type="caution">
    <text evidence="2">The sequence shown here is derived from an EMBL/GenBank/DDBJ whole genome shotgun (WGS) entry which is preliminary data.</text>
</comment>
<evidence type="ECO:0000256" key="1">
    <source>
        <dbReference type="SAM" id="MobiDB-lite"/>
    </source>
</evidence>
<accession>A0AAJ0FUX6</accession>
<evidence type="ECO:0000313" key="3">
    <source>
        <dbReference type="Proteomes" id="UP001251528"/>
    </source>
</evidence>
<gene>
    <name evidence="2" type="ORF">QQS21_004988</name>
</gene>
<feature type="region of interest" description="Disordered" evidence="1">
    <location>
        <begin position="69"/>
        <end position="102"/>
    </location>
</feature>
<reference evidence="2" key="1">
    <citation type="submission" date="2023-06" db="EMBL/GenBank/DDBJ databases">
        <title>Conoideocrella luteorostrata (Hypocreales: Clavicipitaceae), a potential biocontrol fungus for elongate hemlock scale in United States Christmas tree production areas.</title>
        <authorList>
            <person name="Barrett H."/>
            <person name="Lovett B."/>
            <person name="Macias A.M."/>
            <person name="Stajich J.E."/>
            <person name="Kasson M.T."/>
        </authorList>
    </citation>
    <scope>NUCLEOTIDE SEQUENCE</scope>
    <source>
        <strain evidence="2">ARSEF 14590</strain>
    </source>
</reference>
<dbReference type="EMBL" id="JASWJB010000078">
    <property type="protein sequence ID" value="KAK2600269.1"/>
    <property type="molecule type" value="Genomic_DNA"/>
</dbReference>
<keyword evidence="3" id="KW-1185">Reference proteome</keyword>
<evidence type="ECO:0000313" key="2">
    <source>
        <dbReference type="EMBL" id="KAK2600269.1"/>
    </source>
</evidence>